<feature type="repeat" description="WD" evidence="3">
    <location>
        <begin position="216"/>
        <end position="255"/>
    </location>
</feature>
<keyword evidence="1 3" id="KW-0853">WD repeat</keyword>
<proteinExistence type="predicted"/>
<keyword evidence="6" id="KW-1185">Reference proteome</keyword>
<dbReference type="PROSITE" id="PS50082">
    <property type="entry name" value="WD_REPEATS_2"/>
    <property type="match status" value="2"/>
</dbReference>
<organism evidence="5 6">
    <name type="scientific">Basidiobolus ranarum</name>
    <dbReference type="NCBI Taxonomy" id="34480"/>
    <lineage>
        <taxon>Eukaryota</taxon>
        <taxon>Fungi</taxon>
        <taxon>Fungi incertae sedis</taxon>
        <taxon>Zoopagomycota</taxon>
        <taxon>Entomophthoromycotina</taxon>
        <taxon>Basidiobolomycetes</taxon>
        <taxon>Basidiobolales</taxon>
        <taxon>Basidiobolaceae</taxon>
        <taxon>Basidiobolus</taxon>
    </lineage>
</organism>
<feature type="repeat" description="WD" evidence="3">
    <location>
        <begin position="136"/>
        <end position="175"/>
    </location>
</feature>
<dbReference type="Pfam" id="PF00400">
    <property type="entry name" value="WD40"/>
    <property type="match status" value="3"/>
</dbReference>
<dbReference type="Gene3D" id="1.20.1280.50">
    <property type="match status" value="1"/>
</dbReference>
<gene>
    <name evidence="5" type="ORF">K7432_005461</name>
</gene>
<dbReference type="Gene3D" id="2.130.10.10">
    <property type="entry name" value="YVTN repeat-like/Quinoprotein amine dehydrogenase"/>
    <property type="match status" value="1"/>
</dbReference>
<accession>A0ABR2W3L7</accession>
<name>A0ABR2W3L7_9FUNG</name>
<dbReference type="Proteomes" id="UP001479436">
    <property type="component" value="Unassembled WGS sequence"/>
</dbReference>
<dbReference type="InterPro" id="IPR001810">
    <property type="entry name" value="F-box_dom"/>
</dbReference>
<dbReference type="SUPFAM" id="SSF50978">
    <property type="entry name" value="WD40 repeat-like"/>
    <property type="match status" value="1"/>
</dbReference>
<dbReference type="InterPro" id="IPR019775">
    <property type="entry name" value="WD40_repeat_CS"/>
</dbReference>
<dbReference type="PANTHER" id="PTHR44436">
    <property type="entry name" value="F-BOX/WD REPEAT-CONTAINING PROTEIN 2"/>
    <property type="match status" value="1"/>
</dbReference>
<dbReference type="InterPro" id="IPR036322">
    <property type="entry name" value="WD40_repeat_dom_sf"/>
</dbReference>
<evidence type="ECO:0000256" key="2">
    <source>
        <dbReference type="ARBA" id="ARBA00022737"/>
    </source>
</evidence>
<dbReference type="PROSITE" id="PS50294">
    <property type="entry name" value="WD_REPEATS_REGION"/>
    <property type="match status" value="2"/>
</dbReference>
<dbReference type="InterPro" id="IPR015943">
    <property type="entry name" value="WD40/YVTN_repeat-like_dom_sf"/>
</dbReference>
<dbReference type="InterPro" id="IPR036047">
    <property type="entry name" value="F-box-like_dom_sf"/>
</dbReference>
<evidence type="ECO:0000256" key="1">
    <source>
        <dbReference type="ARBA" id="ARBA00022574"/>
    </source>
</evidence>
<evidence type="ECO:0000256" key="3">
    <source>
        <dbReference type="PROSITE-ProRule" id="PRU00221"/>
    </source>
</evidence>
<dbReference type="PROSITE" id="PS00678">
    <property type="entry name" value="WD_REPEATS_1"/>
    <property type="match status" value="1"/>
</dbReference>
<dbReference type="SMART" id="SM00256">
    <property type="entry name" value="FBOX"/>
    <property type="match status" value="1"/>
</dbReference>
<evidence type="ECO:0000259" key="4">
    <source>
        <dbReference type="PROSITE" id="PS50181"/>
    </source>
</evidence>
<keyword evidence="2" id="KW-0677">Repeat</keyword>
<evidence type="ECO:0000313" key="6">
    <source>
        <dbReference type="Proteomes" id="UP001479436"/>
    </source>
</evidence>
<dbReference type="EMBL" id="JASJQH010007092">
    <property type="protein sequence ID" value="KAK9718476.1"/>
    <property type="molecule type" value="Genomic_DNA"/>
</dbReference>
<protein>
    <recommendedName>
        <fullName evidence="4">F-box domain-containing protein</fullName>
    </recommendedName>
</protein>
<feature type="domain" description="F-box" evidence="4">
    <location>
        <begin position="48"/>
        <end position="94"/>
    </location>
</feature>
<evidence type="ECO:0000313" key="5">
    <source>
        <dbReference type="EMBL" id="KAK9718476.1"/>
    </source>
</evidence>
<sequence length="425" mass="48132">MSDTLLGVFEQLSQKERIAFLENLVDVCSPYELHYLNGRLLGLSQWKFDFLSSLPQEIGVKILSTLDSRDLCSCREVSTGWCKLVSNGELWKKLCLKLSHSEVPSTGKVDWVKLYQHLYCRERNWSRGTPMYTSLLKGHRDRVYALKMKGDILVSGSYDRTVRVWNVTFGQCLNIFEANTVSCLDFIPELGILAAGSYTRDCTVWDMNSGQLLHTLSGHVAAISCLSINQDYLVTAGHDRFIIVWKWDTGEKVQTFCDHEQAIVGVHLKGNKILSSSKNGQLKVHDIDKRMCIYTFDLQQPCGVFSVLDVFENNVVCTTSATIYLLTWESGEDEHIEYKASRVSHGYVSCVGIHEKRIVIGCQYSRSGDSITLWNRDEEKLTNVDAKLALPICSTQLNREMIIAGCTDGRIYMFKFAKPIVNDSL</sequence>
<dbReference type="SUPFAM" id="SSF81383">
    <property type="entry name" value="F-box domain"/>
    <property type="match status" value="1"/>
</dbReference>
<dbReference type="InterPro" id="IPR001680">
    <property type="entry name" value="WD40_rpt"/>
</dbReference>
<reference evidence="5 6" key="1">
    <citation type="submission" date="2023-04" db="EMBL/GenBank/DDBJ databases">
        <title>Genome of Basidiobolus ranarum AG-B5.</title>
        <authorList>
            <person name="Stajich J.E."/>
            <person name="Carter-House D."/>
            <person name="Gryganskyi A."/>
        </authorList>
    </citation>
    <scope>NUCLEOTIDE SEQUENCE [LARGE SCALE GENOMIC DNA]</scope>
    <source>
        <strain evidence="5 6">AG-B5</strain>
    </source>
</reference>
<dbReference type="InterPro" id="IPR042627">
    <property type="entry name" value="FBXW2"/>
</dbReference>
<dbReference type="PROSITE" id="PS50181">
    <property type="entry name" value="FBOX"/>
    <property type="match status" value="1"/>
</dbReference>
<dbReference type="SMART" id="SM00320">
    <property type="entry name" value="WD40"/>
    <property type="match status" value="5"/>
</dbReference>
<dbReference type="Pfam" id="PF12937">
    <property type="entry name" value="F-box-like"/>
    <property type="match status" value="1"/>
</dbReference>
<comment type="caution">
    <text evidence="5">The sequence shown here is derived from an EMBL/GenBank/DDBJ whole genome shotgun (WGS) entry which is preliminary data.</text>
</comment>
<dbReference type="PANTHER" id="PTHR44436:SF1">
    <property type="entry name" value="F-BOX_WD REPEAT-CONTAINING PROTEIN 2"/>
    <property type="match status" value="1"/>
</dbReference>